<evidence type="ECO:0000259" key="2">
    <source>
        <dbReference type="Pfam" id="PF14237"/>
    </source>
</evidence>
<evidence type="ECO:0000259" key="1">
    <source>
        <dbReference type="Pfam" id="PF13421"/>
    </source>
</evidence>
<dbReference type="PANTHER" id="PTHR37826:SF2">
    <property type="entry name" value="ZINC-RIBBON DOMAIN-CONTAINING PROTEIN"/>
    <property type="match status" value="1"/>
</dbReference>
<sequence length="367" mass="39350">MGLVSKLRGELVDIVEWIDDTRNTLVRRFPRYQNEIKNGARLVVRPGQSAIFVDQGRVADVFQPGTYELITKNLPALTTLRGWKHGFSSPFKAEVYFVTTRQITELKWGTPHPVLLRDPEFGPLRVRAFGTYTLRAAKPEALLSELVGTDGSFEADEIEVLLRSIVASEFSKMVASTEISVVDLASNYARLSEDLRRAVLDRIDDAYGLDLPQLFIVNISVPEQVERALDARSSMDVLGDLNRYQQYQLGSSIPTAAANPAGGLAGAGVGLGMGMSIAGLGAAGAAKAPLPLIPPTPDSDPAIWHVASGGRTFGPYSVAQLGLAVSAGQLTGESFVWTAGMEAWAPIGRVPRLAVLLAPPPPPPPAA</sequence>
<name>A0A538SRC5_UNCEI</name>
<dbReference type="AlphaFoldDB" id="A0A538SRC5"/>
<feature type="domain" description="SPFH" evidence="1">
    <location>
        <begin position="27"/>
        <end position="237"/>
    </location>
</feature>
<evidence type="ECO:0000313" key="3">
    <source>
        <dbReference type="EMBL" id="TMQ53929.1"/>
    </source>
</evidence>
<evidence type="ECO:0000313" key="4">
    <source>
        <dbReference type="Proteomes" id="UP000319829"/>
    </source>
</evidence>
<feature type="domain" description="GYF" evidence="2">
    <location>
        <begin position="304"/>
        <end position="353"/>
    </location>
</feature>
<gene>
    <name evidence="3" type="ORF">E6K74_08325</name>
</gene>
<dbReference type="Pfam" id="PF14237">
    <property type="entry name" value="GYF_2"/>
    <property type="match status" value="1"/>
</dbReference>
<dbReference type="CDD" id="cd03408">
    <property type="entry name" value="SPFH_like_u1"/>
    <property type="match status" value="1"/>
</dbReference>
<organism evidence="3 4">
    <name type="scientific">Eiseniibacteriota bacterium</name>
    <dbReference type="NCBI Taxonomy" id="2212470"/>
    <lineage>
        <taxon>Bacteria</taxon>
        <taxon>Candidatus Eiseniibacteriota</taxon>
    </lineage>
</organism>
<dbReference type="InterPro" id="IPR025640">
    <property type="entry name" value="GYF_2"/>
</dbReference>
<comment type="caution">
    <text evidence="3">The sequence shown here is derived from an EMBL/GenBank/DDBJ whole genome shotgun (WGS) entry which is preliminary data.</text>
</comment>
<dbReference type="InterPro" id="IPR033880">
    <property type="entry name" value="SPFH_YdjI"/>
</dbReference>
<dbReference type="Pfam" id="PF13421">
    <property type="entry name" value="Band_7_1"/>
    <property type="match status" value="1"/>
</dbReference>
<dbReference type="EMBL" id="VBOU01000079">
    <property type="protein sequence ID" value="TMQ53929.1"/>
    <property type="molecule type" value="Genomic_DNA"/>
</dbReference>
<proteinExistence type="predicted"/>
<dbReference type="Proteomes" id="UP000319829">
    <property type="component" value="Unassembled WGS sequence"/>
</dbReference>
<protein>
    <submittedName>
        <fullName evidence="3">SPFH domain-containing protein</fullName>
    </submittedName>
</protein>
<accession>A0A538SRC5</accession>
<dbReference type="PANTHER" id="PTHR37826">
    <property type="entry name" value="FLOTILLIN BAND_7_5 DOMAIN PROTEIN"/>
    <property type="match status" value="1"/>
</dbReference>
<reference evidence="3 4" key="1">
    <citation type="journal article" date="2019" name="Nat. Microbiol.">
        <title>Mediterranean grassland soil C-N compound turnover is dependent on rainfall and depth, and is mediated by genomically divergent microorganisms.</title>
        <authorList>
            <person name="Diamond S."/>
            <person name="Andeer P.F."/>
            <person name="Li Z."/>
            <person name="Crits-Christoph A."/>
            <person name="Burstein D."/>
            <person name="Anantharaman K."/>
            <person name="Lane K.R."/>
            <person name="Thomas B.C."/>
            <person name="Pan C."/>
            <person name="Northen T.R."/>
            <person name="Banfield J.F."/>
        </authorList>
    </citation>
    <scope>NUCLEOTIDE SEQUENCE [LARGE SCALE GENOMIC DNA]</scope>
    <source>
        <strain evidence="3">WS_4</strain>
    </source>
</reference>